<gene>
    <name evidence="2" type="ORF">ASPGLDRAFT_57815</name>
</gene>
<proteinExistence type="predicted"/>
<dbReference type="EMBL" id="KV878896">
    <property type="protein sequence ID" value="OJJ84922.1"/>
    <property type="molecule type" value="Genomic_DNA"/>
</dbReference>
<dbReference type="GeneID" id="34464544"/>
<evidence type="ECO:0000256" key="1">
    <source>
        <dbReference type="SAM" id="MobiDB-lite"/>
    </source>
</evidence>
<feature type="region of interest" description="Disordered" evidence="1">
    <location>
        <begin position="63"/>
        <end position="84"/>
    </location>
</feature>
<reference evidence="3" key="1">
    <citation type="journal article" date="2017" name="Genome Biol.">
        <title>Comparative genomics reveals high biological diversity and specific adaptations in the industrially and medically important fungal genus Aspergillus.</title>
        <authorList>
            <person name="de Vries R.P."/>
            <person name="Riley R."/>
            <person name="Wiebenga A."/>
            <person name="Aguilar-Osorio G."/>
            <person name="Amillis S."/>
            <person name="Uchima C.A."/>
            <person name="Anderluh G."/>
            <person name="Asadollahi M."/>
            <person name="Askin M."/>
            <person name="Barry K."/>
            <person name="Battaglia E."/>
            <person name="Bayram O."/>
            <person name="Benocci T."/>
            <person name="Braus-Stromeyer S.A."/>
            <person name="Caldana C."/>
            <person name="Canovas D."/>
            <person name="Cerqueira G.C."/>
            <person name="Chen F."/>
            <person name="Chen W."/>
            <person name="Choi C."/>
            <person name="Clum A."/>
            <person name="Dos Santos R.A."/>
            <person name="Damasio A.R."/>
            <person name="Diallinas G."/>
            <person name="Emri T."/>
            <person name="Fekete E."/>
            <person name="Flipphi M."/>
            <person name="Freyberg S."/>
            <person name="Gallo A."/>
            <person name="Gournas C."/>
            <person name="Habgood R."/>
            <person name="Hainaut M."/>
            <person name="Harispe M.L."/>
            <person name="Henrissat B."/>
            <person name="Hilden K.S."/>
            <person name="Hope R."/>
            <person name="Hossain A."/>
            <person name="Karabika E."/>
            <person name="Karaffa L."/>
            <person name="Karanyi Z."/>
            <person name="Krasevec N."/>
            <person name="Kuo A."/>
            <person name="Kusch H."/>
            <person name="LaButti K."/>
            <person name="Lagendijk E.L."/>
            <person name="Lapidus A."/>
            <person name="Levasseur A."/>
            <person name="Lindquist E."/>
            <person name="Lipzen A."/>
            <person name="Logrieco A.F."/>
            <person name="MacCabe A."/>
            <person name="Maekelae M.R."/>
            <person name="Malavazi I."/>
            <person name="Melin P."/>
            <person name="Meyer V."/>
            <person name="Mielnichuk N."/>
            <person name="Miskei M."/>
            <person name="Molnar A.P."/>
            <person name="Mule G."/>
            <person name="Ngan C.Y."/>
            <person name="Orejas M."/>
            <person name="Orosz E."/>
            <person name="Ouedraogo J.P."/>
            <person name="Overkamp K.M."/>
            <person name="Park H.-S."/>
            <person name="Perrone G."/>
            <person name="Piumi F."/>
            <person name="Punt P.J."/>
            <person name="Ram A.F."/>
            <person name="Ramon A."/>
            <person name="Rauscher S."/>
            <person name="Record E."/>
            <person name="Riano-Pachon D.M."/>
            <person name="Robert V."/>
            <person name="Roehrig J."/>
            <person name="Ruller R."/>
            <person name="Salamov A."/>
            <person name="Salih N.S."/>
            <person name="Samson R.A."/>
            <person name="Sandor E."/>
            <person name="Sanguinetti M."/>
            <person name="Schuetze T."/>
            <person name="Sepcic K."/>
            <person name="Shelest E."/>
            <person name="Sherlock G."/>
            <person name="Sophianopoulou V."/>
            <person name="Squina F.M."/>
            <person name="Sun H."/>
            <person name="Susca A."/>
            <person name="Todd R.B."/>
            <person name="Tsang A."/>
            <person name="Unkles S.E."/>
            <person name="van de Wiele N."/>
            <person name="van Rossen-Uffink D."/>
            <person name="Oliveira J.V."/>
            <person name="Vesth T.C."/>
            <person name="Visser J."/>
            <person name="Yu J.-H."/>
            <person name="Zhou M."/>
            <person name="Andersen M.R."/>
            <person name="Archer D.B."/>
            <person name="Baker S.E."/>
            <person name="Benoit I."/>
            <person name="Brakhage A.A."/>
            <person name="Braus G.H."/>
            <person name="Fischer R."/>
            <person name="Frisvad J.C."/>
            <person name="Goldman G.H."/>
            <person name="Houbraken J."/>
            <person name="Oakley B."/>
            <person name="Pocsi I."/>
            <person name="Scazzocchio C."/>
            <person name="Seiboth B."/>
            <person name="vanKuyk P.A."/>
            <person name="Wortman J."/>
            <person name="Dyer P.S."/>
            <person name="Grigoriev I.V."/>
        </authorList>
    </citation>
    <scope>NUCLEOTIDE SEQUENCE [LARGE SCALE GENOMIC DNA]</scope>
    <source>
        <strain evidence="3">CBS 516.65</strain>
    </source>
</reference>
<accession>A0A1L9VM24</accession>
<evidence type="ECO:0000313" key="3">
    <source>
        <dbReference type="Proteomes" id="UP000184300"/>
    </source>
</evidence>
<name>A0A1L9VM24_ASPGL</name>
<dbReference type="VEuPathDB" id="FungiDB:ASPGLDRAFT_57815"/>
<dbReference type="AlphaFoldDB" id="A0A1L9VM24"/>
<keyword evidence="3" id="KW-1185">Reference proteome</keyword>
<dbReference type="OrthoDB" id="4365667at2759"/>
<organism evidence="2 3">
    <name type="scientific">Aspergillus glaucus CBS 516.65</name>
    <dbReference type="NCBI Taxonomy" id="1160497"/>
    <lineage>
        <taxon>Eukaryota</taxon>
        <taxon>Fungi</taxon>
        <taxon>Dikarya</taxon>
        <taxon>Ascomycota</taxon>
        <taxon>Pezizomycotina</taxon>
        <taxon>Eurotiomycetes</taxon>
        <taxon>Eurotiomycetidae</taxon>
        <taxon>Eurotiales</taxon>
        <taxon>Aspergillaceae</taxon>
        <taxon>Aspergillus</taxon>
        <taxon>Aspergillus subgen. Aspergillus</taxon>
    </lineage>
</organism>
<protein>
    <submittedName>
        <fullName evidence="2">Uncharacterized protein</fullName>
    </submittedName>
</protein>
<dbReference type="Proteomes" id="UP000184300">
    <property type="component" value="Unassembled WGS sequence"/>
</dbReference>
<sequence>MYMHPSDKFPEFLAKFLLLVKELALPYIGDDKTFNDFTAYVGTVVQSLNVNAQEIKHCNLNWSSQNDSNTNSSKTVNSSGSTQLDGNAQQELMNQGKCFHCRGMGHIF</sequence>
<dbReference type="RefSeq" id="XP_022401620.1">
    <property type="nucleotide sequence ID" value="XM_022548283.1"/>
</dbReference>
<evidence type="ECO:0000313" key="2">
    <source>
        <dbReference type="EMBL" id="OJJ84922.1"/>
    </source>
</evidence>
<feature type="compositionally biased region" description="Low complexity" evidence="1">
    <location>
        <begin position="68"/>
        <end position="82"/>
    </location>
</feature>